<evidence type="ECO:0000313" key="2">
    <source>
        <dbReference type="Proteomes" id="UP000001880"/>
    </source>
</evidence>
<protein>
    <submittedName>
        <fullName evidence="1">Uncharacterized protein</fullName>
    </submittedName>
</protein>
<dbReference type="Proteomes" id="UP000001880">
    <property type="component" value="Chromosome"/>
</dbReference>
<gene>
    <name evidence="1" type="ordered locus">Hoch_2387</name>
</gene>
<sequence>MSNARASSSHAAGALVRLAALVLAGAALLGCGVDRRSDAYRCDTAGASCSDGRECMDGWCVVPAGTGCPAVCTSCDGATCQVSCLTEDGCADTVVCPEGMNCEVSCGGAGSCAGGVDCDGAVSCQVLCSGASACAGLVACGAGACNVNCEGDESCAEGIDCSLSCACDTDCDGDNACPEVSCPDRGGTCTRNGECRSNGCDVC</sequence>
<dbReference type="AlphaFoldDB" id="D0LJ77"/>
<dbReference type="RefSeq" id="WP_012827532.1">
    <property type="nucleotide sequence ID" value="NC_013440.1"/>
</dbReference>
<keyword evidence="2" id="KW-1185">Reference proteome</keyword>
<dbReference type="STRING" id="502025.Hoch_2387"/>
<dbReference type="EMBL" id="CP001804">
    <property type="protein sequence ID" value="ACY14924.1"/>
    <property type="molecule type" value="Genomic_DNA"/>
</dbReference>
<dbReference type="PROSITE" id="PS51257">
    <property type="entry name" value="PROKAR_LIPOPROTEIN"/>
    <property type="match status" value="1"/>
</dbReference>
<dbReference type="OrthoDB" id="5502923at2"/>
<dbReference type="HOGENOM" id="CLU_1347357_0_0_7"/>
<reference evidence="1 2" key="1">
    <citation type="journal article" date="2010" name="Stand. Genomic Sci.">
        <title>Complete genome sequence of Haliangium ochraceum type strain (SMP-2).</title>
        <authorList>
            <consortium name="US DOE Joint Genome Institute (JGI-PGF)"/>
            <person name="Ivanova N."/>
            <person name="Daum C."/>
            <person name="Lang E."/>
            <person name="Abt B."/>
            <person name="Kopitz M."/>
            <person name="Saunders E."/>
            <person name="Lapidus A."/>
            <person name="Lucas S."/>
            <person name="Glavina Del Rio T."/>
            <person name="Nolan M."/>
            <person name="Tice H."/>
            <person name="Copeland A."/>
            <person name="Cheng J.F."/>
            <person name="Chen F."/>
            <person name="Bruce D."/>
            <person name="Goodwin L."/>
            <person name="Pitluck S."/>
            <person name="Mavromatis K."/>
            <person name="Pati A."/>
            <person name="Mikhailova N."/>
            <person name="Chen A."/>
            <person name="Palaniappan K."/>
            <person name="Land M."/>
            <person name="Hauser L."/>
            <person name="Chang Y.J."/>
            <person name="Jeffries C.D."/>
            <person name="Detter J.C."/>
            <person name="Brettin T."/>
            <person name="Rohde M."/>
            <person name="Goker M."/>
            <person name="Bristow J."/>
            <person name="Markowitz V."/>
            <person name="Eisen J.A."/>
            <person name="Hugenholtz P."/>
            <person name="Kyrpides N.C."/>
            <person name="Klenk H.P."/>
        </authorList>
    </citation>
    <scope>NUCLEOTIDE SEQUENCE [LARGE SCALE GENOMIC DNA]</scope>
    <source>
        <strain evidence="2">DSM 14365 / CIP 107738 / JCM 11303 / AJ 13395 / SMP-2</strain>
    </source>
</reference>
<evidence type="ECO:0000313" key="1">
    <source>
        <dbReference type="EMBL" id="ACY14924.1"/>
    </source>
</evidence>
<proteinExistence type="predicted"/>
<accession>D0LJ77</accession>
<name>D0LJ77_HALO1</name>
<dbReference type="KEGG" id="hoh:Hoch_2387"/>
<organism evidence="1 2">
    <name type="scientific">Haliangium ochraceum (strain DSM 14365 / JCM 11303 / SMP-2)</name>
    <dbReference type="NCBI Taxonomy" id="502025"/>
    <lineage>
        <taxon>Bacteria</taxon>
        <taxon>Pseudomonadati</taxon>
        <taxon>Myxococcota</taxon>
        <taxon>Polyangia</taxon>
        <taxon>Haliangiales</taxon>
        <taxon>Kofleriaceae</taxon>
        <taxon>Haliangium</taxon>
    </lineage>
</organism>